<evidence type="ECO:0000313" key="1">
    <source>
        <dbReference type="EMBL" id="MFC4859409.1"/>
    </source>
</evidence>
<dbReference type="Proteomes" id="UP001595859">
    <property type="component" value="Unassembled WGS sequence"/>
</dbReference>
<keyword evidence="2" id="KW-1185">Reference proteome</keyword>
<reference evidence="2" key="1">
    <citation type="journal article" date="2019" name="Int. J. Syst. Evol. Microbiol.">
        <title>The Global Catalogue of Microorganisms (GCM) 10K type strain sequencing project: providing services to taxonomists for standard genome sequencing and annotation.</title>
        <authorList>
            <consortium name="The Broad Institute Genomics Platform"/>
            <consortium name="The Broad Institute Genome Sequencing Center for Infectious Disease"/>
            <person name="Wu L."/>
            <person name="Ma J."/>
        </authorList>
    </citation>
    <scope>NUCLEOTIDE SEQUENCE [LARGE SCALE GENOMIC DNA]</scope>
    <source>
        <strain evidence="2">ZS-22-S1</strain>
    </source>
</reference>
<evidence type="ECO:0000313" key="2">
    <source>
        <dbReference type="Proteomes" id="UP001595859"/>
    </source>
</evidence>
<comment type="caution">
    <text evidence="1">The sequence shown here is derived from an EMBL/GenBank/DDBJ whole genome shotgun (WGS) entry which is preliminary data.</text>
</comment>
<gene>
    <name evidence="1" type="ORF">ACFPCV_38440</name>
</gene>
<organism evidence="1 2">
    <name type="scientific">Actinophytocola glycyrrhizae</name>
    <dbReference type="NCBI Taxonomy" id="2044873"/>
    <lineage>
        <taxon>Bacteria</taxon>
        <taxon>Bacillati</taxon>
        <taxon>Actinomycetota</taxon>
        <taxon>Actinomycetes</taxon>
        <taxon>Pseudonocardiales</taxon>
        <taxon>Pseudonocardiaceae</taxon>
    </lineage>
</organism>
<dbReference type="RefSeq" id="WP_378062453.1">
    <property type="nucleotide sequence ID" value="NZ_JBHSIS010000031.1"/>
</dbReference>
<sequence length="113" mass="12286">MVDVAGHRIVDVVAQGFRALTAEPKAALDNRATLDPTPAPHDYSDEVVVLGRLKPGTTTESRRVVHVFKLVRDVLHQPMVTARCGMSLPVDDLQWLPRLAGMPCELCVMASAS</sequence>
<name>A0ABV9SEJ5_9PSEU</name>
<dbReference type="EMBL" id="JBHSIS010000031">
    <property type="protein sequence ID" value="MFC4859409.1"/>
    <property type="molecule type" value="Genomic_DNA"/>
</dbReference>
<accession>A0ABV9SEJ5</accession>
<protein>
    <submittedName>
        <fullName evidence="1">Uncharacterized protein</fullName>
    </submittedName>
</protein>
<proteinExistence type="predicted"/>